<dbReference type="Proteomes" id="UP001286313">
    <property type="component" value="Unassembled WGS sequence"/>
</dbReference>
<reference evidence="1" key="1">
    <citation type="submission" date="2023-10" db="EMBL/GenBank/DDBJ databases">
        <title>Genome assemblies of two species of porcelain crab, Petrolisthes cinctipes and Petrolisthes manimaculis (Anomura: Porcellanidae).</title>
        <authorList>
            <person name="Angst P."/>
        </authorList>
    </citation>
    <scope>NUCLEOTIDE SEQUENCE</scope>
    <source>
        <strain evidence="1">PB745_01</strain>
        <tissue evidence="1">Gill</tissue>
    </source>
</reference>
<comment type="caution">
    <text evidence="1">The sequence shown here is derived from an EMBL/GenBank/DDBJ whole genome shotgun (WGS) entry which is preliminary data.</text>
</comment>
<accession>A0AAE1BQI1</accession>
<evidence type="ECO:0000313" key="1">
    <source>
        <dbReference type="EMBL" id="KAK3854643.1"/>
    </source>
</evidence>
<evidence type="ECO:0000313" key="2">
    <source>
        <dbReference type="Proteomes" id="UP001286313"/>
    </source>
</evidence>
<organism evidence="1 2">
    <name type="scientific">Petrolisthes cinctipes</name>
    <name type="common">Flat porcelain crab</name>
    <dbReference type="NCBI Taxonomy" id="88211"/>
    <lineage>
        <taxon>Eukaryota</taxon>
        <taxon>Metazoa</taxon>
        <taxon>Ecdysozoa</taxon>
        <taxon>Arthropoda</taxon>
        <taxon>Crustacea</taxon>
        <taxon>Multicrustacea</taxon>
        <taxon>Malacostraca</taxon>
        <taxon>Eumalacostraca</taxon>
        <taxon>Eucarida</taxon>
        <taxon>Decapoda</taxon>
        <taxon>Pleocyemata</taxon>
        <taxon>Anomura</taxon>
        <taxon>Galatheoidea</taxon>
        <taxon>Porcellanidae</taxon>
        <taxon>Petrolisthes</taxon>
    </lineage>
</organism>
<sequence length="72" mass="8086">MGKKVFVRKPRGLGHNTGTYGHIPRAELRLDEMAHLDGSSLFEDKHDLGRGKRAVRTVALTIVHYSPSLFPF</sequence>
<protein>
    <submittedName>
        <fullName evidence="1">Uncharacterized protein</fullName>
    </submittedName>
</protein>
<keyword evidence="2" id="KW-1185">Reference proteome</keyword>
<proteinExistence type="predicted"/>
<name>A0AAE1BQI1_PETCI</name>
<dbReference type="AlphaFoldDB" id="A0AAE1BQI1"/>
<dbReference type="EMBL" id="JAWQEG010006500">
    <property type="protein sequence ID" value="KAK3854643.1"/>
    <property type="molecule type" value="Genomic_DNA"/>
</dbReference>
<gene>
    <name evidence="1" type="ORF">Pcinc_038889</name>
</gene>